<dbReference type="Pfam" id="PF00170">
    <property type="entry name" value="bZIP_1"/>
    <property type="match status" value="1"/>
</dbReference>
<evidence type="ECO:0000256" key="2">
    <source>
        <dbReference type="ARBA" id="ARBA00023015"/>
    </source>
</evidence>
<name>A0AAD9JG22_9ANNE</name>
<keyword evidence="3" id="KW-0238">DNA-binding</keyword>
<dbReference type="InterPro" id="IPR004827">
    <property type="entry name" value="bZIP"/>
</dbReference>
<evidence type="ECO:0000256" key="4">
    <source>
        <dbReference type="ARBA" id="ARBA00023159"/>
    </source>
</evidence>
<protein>
    <recommendedName>
        <fullName evidence="9">BZIP domain-containing protein</fullName>
    </recommendedName>
</protein>
<dbReference type="PANTHER" id="PTHR46004:SF3">
    <property type="entry name" value="CYCLIC AMP RESPONSE ELEMENT-BINDING PROTEIN A"/>
    <property type="match status" value="1"/>
</dbReference>
<keyword evidence="7" id="KW-0175">Coiled coil</keyword>
<dbReference type="CDD" id="cd14689">
    <property type="entry name" value="bZIP_CREB3"/>
    <property type="match status" value="1"/>
</dbReference>
<dbReference type="Gene3D" id="1.20.5.170">
    <property type="match status" value="1"/>
</dbReference>
<accession>A0AAD9JG22</accession>
<dbReference type="EMBL" id="JAODUP010000334">
    <property type="protein sequence ID" value="KAK2152279.1"/>
    <property type="molecule type" value="Genomic_DNA"/>
</dbReference>
<evidence type="ECO:0000259" key="9">
    <source>
        <dbReference type="PROSITE" id="PS50217"/>
    </source>
</evidence>
<keyword evidence="2" id="KW-0805">Transcription regulation</keyword>
<comment type="subcellular location">
    <subcellularLocation>
        <location evidence="1">Nucleus</location>
    </subcellularLocation>
</comment>
<dbReference type="PROSITE" id="PS50217">
    <property type="entry name" value="BZIP"/>
    <property type="match status" value="1"/>
</dbReference>
<feature type="region of interest" description="Disordered" evidence="8">
    <location>
        <begin position="243"/>
        <end position="292"/>
    </location>
</feature>
<evidence type="ECO:0000256" key="6">
    <source>
        <dbReference type="ARBA" id="ARBA00023242"/>
    </source>
</evidence>
<dbReference type="PROSITE" id="PS00036">
    <property type="entry name" value="BZIP_BASIC"/>
    <property type="match status" value="1"/>
</dbReference>
<proteinExistence type="predicted"/>
<evidence type="ECO:0000256" key="7">
    <source>
        <dbReference type="SAM" id="Coils"/>
    </source>
</evidence>
<dbReference type="GO" id="GO:0005634">
    <property type="term" value="C:nucleus"/>
    <property type="evidence" value="ECO:0007669"/>
    <property type="project" value="UniProtKB-SubCell"/>
</dbReference>
<dbReference type="GO" id="GO:0000981">
    <property type="term" value="F:DNA-binding transcription factor activity, RNA polymerase II-specific"/>
    <property type="evidence" value="ECO:0007669"/>
    <property type="project" value="TreeGrafter"/>
</dbReference>
<keyword evidence="4" id="KW-0010">Activator</keyword>
<evidence type="ECO:0000256" key="1">
    <source>
        <dbReference type="ARBA" id="ARBA00004123"/>
    </source>
</evidence>
<keyword evidence="6" id="KW-0539">Nucleus</keyword>
<feature type="domain" description="BZIP" evidence="9">
    <location>
        <begin position="359"/>
        <end position="422"/>
    </location>
</feature>
<feature type="compositionally biased region" description="Polar residues" evidence="8">
    <location>
        <begin position="244"/>
        <end position="258"/>
    </location>
</feature>
<evidence type="ECO:0000313" key="11">
    <source>
        <dbReference type="Proteomes" id="UP001208570"/>
    </source>
</evidence>
<evidence type="ECO:0000256" key="8">
    <source>
        <dbReference type="SAM" id="MobiDB-lite"/>
    </source>
</evidence>
<dbReference type="Proteomes" id="UP001208570">
    <property type="component" value="Unassembled WGS sequence"/>
</dbReference>
<dbReference type="FunFam" id="1.20.5.170:FF:000054">
    <property type="entry name" value="Cyclic AMP-responsive element-binding protein 3-like 2"/>
    <property type="match status" value="1"/>
</dbReference>
<dbReference type="AlphaFoldDB" id="A0AAD9JG22"/>
<evidence type="ECO:0000256" key="5">
    <source>
        <dbReference type="ARBA" id="ARBA00023163"/>
    </source>
</evidence>
<keyword evidence="11" id="KW-1185">Reference proteome</keyword>
<dbReference type="InterPro" id="IPR046347">
    <property type="entry name" value="bZIP_sf"/>
</dbReference>
<comment type="caution">
    <text evidence="10">The sequence shown here is derived from an EMBL/GenBank/DDBJ whole genome shotgun (WGS) entry which is preliminary data.</text>
</comment>
<organism evidence="10 11">
    <name type="scientific">Paralvinella palmiformis</name>
    <dbReference type="NCBI Taxonomy" id="53620"/>
    <lineage>
        <taxon>Eukaryota</taxon>
        <taxon>Metazoa</taxon>
        <taxon>Spiralia</taxon>
        <taxon>Lophotrochozoa</taxon>
        <taxon>Annelida</taxon>
        <taxon>Polychaeta</taxon>
        <taxon>Sedentaria</taxon>
        <taxon>Canalipalpata</taxon>
        <taxon>Terebellida</taxon>
        <taxon>Terebelliformia</taxon>
        <taxon>Alvinellidae</taxon>
        <taxon>Paralvinella</taxon>
    </lineage>
</organism>
<dbReference type="SUPFAM" id="SSF57959">
    <property type="entry name" value="Leucine zipper domain"/>
    <property type="match status" value="1"/>
</dbReference>
<keyword evidence="5" id="KW-0804">Transcription</keyword>
<evidence type="ECO:0000313" key="10">
    <source>
        <dbReference type="EMBL" id="KAK2152279.1"/>
    </source>
</evidence>
<dbReference type="PANTHER" id="PTHR46004">
    <property type="entry name" value="CYCLIC AMP RESPONSE ELEMENT-BINDING PROTEIN A"/>
    <property type="match status" value="1"/>
</dbReference>
<evidence type="ECO:0000256" key="3">
    <source>
        <dbReference type="ARBA" id="ARBA00023125"/>
    </source>
</evidence>
<feature type="coiled-coil region" evidence="7">
    <location>
        <begin position="373"/>
        <end position="425"/>
    </location>
</feature>
<dbReference type="GO" id="GO:0035497">
    <property type="term" value="F:cAMP response element binding"/>
    <property type="evidence" value="ECO:0007669"/>
    <property type="project" value="TreeGrafter"/>
</dbReference>
<reference evidence="10" key="1">
    <citation type="journal article" date="2023" name="Mol. Biol. Evol.">
        <title>Third-Generation Sequencing Reveals the Adaptive Role of the Epigenome in Three Deep-Sea Polychaetes.</title>
        <authorList>
            <person name="Perez M."/>
            <person name="Aroh O."/>
            <person name="Sun Y."/>
            <person name="Lan Y."/>
            <person name="Juniper S.K."/>
            <person name="Young C.R."/>
            <person name="Angers B."/>
            <person name="Qian P.Y."/>
        </authorList>
    </citation>
    <scope>NUCLEOTIDE SEQUENCE</scope>
    <source>
        <strain evidence="10">P08H-3</strain>
    </source>
</reference>
<sequence>MDYYGADRKLSELGEQDLDDFLDQDMFTPPTSNADIEHYGLDNSPIDQMDSEWLDNFFHDPVLNDRMMTDALQPQHVQSEHSYSLTNGEKVTLGGQIKLEPADKGTELDDFLTNTINPDMTFTPVAMTTQTSHCGIQANATVGNVYPKVEMNSELPPSDAEVAMAVNSIETSSVPVAMVARTSMRPQTLLKQPTIILATTQQSSSIASSSSSSMAFSSISPLMNSIKQEHLVLPGVNIKVEPSDTASNVSSPEHTTMYDSIGLPPTPPSSSNSDSDGSLSPQQSAPPSPIRHGHQFLRQHVHTQHTLGSASAALSQPLFTSPIPTSGVLILSDEEKRTLIAEGYPIPSKLPLTKQEEKNLKKIRRKIKNKISAQESRRKKKEYLETLEKKVEAYNSENSDLKKKVEQLEKNNRSLLGQLQKLQTLVSKVPRPSSPTTQTGTCLMVLVLFFAVFVGTWSPLTWSVGYSSGRSSVATGQPSQSPSPLNLPAEQAMGPDIQQPISDPYSTPNMRSRLLLSTKDDQDEPYGPRIPFSYHDFFMHWFSEDLASCHGNRPELISAEVDFTVSAPLPHVDAEVESKTNRAWLPDHMSPNITAQVMTQHVNTTA</sequence>
<gene>
    <name evidence="10" type="ORF">LSH36_335g02015</name>
</gene>
<dbReference type="SMART" id="SM00338">
    <property type="entry name" value="BRLZ"/>
    <property type="match status" value="1"/>
</dbReference>
<feature type="compositionally biased region" description="Low complexity" evidence="8">
    <location>
        <begin position="269"/>
        <end position="283"/>
    </location>
</feature>